<feature type="domain" description="C2H2-type" evidence="6">
    <location>
        <begin position="318"/>
        <end position="345"/>
    </location>
</feature>
<dbReference type="PANTHER" id="PTHR24379:SF121">
    <property type="entry name" value="C2H2-TYPE DOMAIN-CONTAINING PROTEIN"/>
    <property type="match status" value="1"/>
</dbReference>
<dbReference type="PROSITE" id="PS50157">
    <property type="entry name" value="ZINC_FINGER_C2H2_2"/>
    <property type="match status" value="6"/>
</dbReference>
<evidence type="ECO:0000313" key="7">
    <source>
        <dbReference type="EMBL" id="MDP0588799.1"/>
    </source>
</evidence>
<dbReference type="SMART" id="SM00355">
    <property type="entry name" value="ZnF_C2H2"/>
    <property type="match status" value="8"/>
</dbReference>
<evidence type="ECO:0000256" key="2">
    <source>
        <dbReference type="ARBA" id="ARBA00022737"/>
    </source>
</evidence>
<dbReference type="SUPFAM" id="SSF57667">
    <property type="entry name" value="beta-beta-alpha zinc fingers"/>
    <property type="match status" value="4"/>
</dbReference>
<dbReference type="Pfam" id="PF00096">
    <property type="entry name" value="zf-C2H2"/>
    <property type="match status" value="2"/>
</dbReference>
<proteinExistence type="predicted"/>
<evidence type="ECO:0000256" key="3">
    <source>
        <dbReference type="ARBA" id="ARBA00022771"/>
    </source>
</evidence>
<accession>A0AA90NQP9</accession>
<keyword evidence="4" id="KW-0862">Zinc</keyword>
<keyword evidence="1" id="KW-0479">Metal-binding</keyword>
<evidence type="ECO:0000256" key="1">
    <source>
        <dbReference type="ARBA" id="ARBA00022723"/>
    </source>
</evidence>
<evidence type="ECO:0000313" key="8">
    <source>
        <dbReference type="Proteomes" id="UP001178148"/>
    </source>
</evidence>
<dbReference type="InterPro" id="IPR013087">
    <property type="entry name" value="Znf_C2H2_type"/>
</dbReference>
<dbReference type="GO" id="GO:0008270">
    <property type="term" value="F:zinc ion binding"/>
    <property type="evidence" value="ECO:0007669"/>
    <property type="project" value="UniProtKB-KW"/>
</dbReference>
<dbReference type="AlphaFoldDB" id="A0AA90NQP9"/>
<keyword evidence="2" id="KW-0677">Repeat</keyword>
<dbReference type="EMBL" id="JASXSV010000007">
    <property type="protein sequence ID" value="MDP0588799.1"/>
    <property type="molecule type" value="Genomic_DNA"/>
</dbReference>
<feature type="domain" description="C2H2-type" evidence="6">
    <location>
        <begin position="499"/>
        <end position="526"/>
    </location>
</feature>
<feature type="domain" description="C2H2-type" evidence="6">
    <location>
        <begin position="261"/>
        <end position="288"/>
    </location>
</feature>
<comment type="caution">
    <text evidence="7">The sequence shown here is derived from an EMBL/GenBank/DDBJ whole genome shotgun (WGS) entry which is preliminary data.</text>
</comment>
<evidence type="ECO:0000256" key="4">
    <source>
        <dbReference type="ARBA" id="ARBA00022833"/>
    </source>
</evidence>
<dbReference type="Proteomes" id="UP001178148">
    <property type="component" value="Unassembled WGS sequence"/>
</dbReference>
<reference evidence="7 8" key="1">
    <citation type="journal article" date="2023" name="bioRxiv">
        <title>An intranuclear bacterial parasite of deep-sea mussels expresses apoptosis inhibitors acquired from its host.</title>
        <authorList>
            <person name="Gonzalez Porras M.A."/>
            <person name="Assie A."/>
            <person name="Tietjen M."/>
            <person name="Violette M."/>
            <person name="Kleiner M."/>
            <person name="Gruber-Vodicka H."/>
            <person name="Dubilier N."/>
            <person name="Leisch N."/>
        </authorList>
    </citation>
    <scope>NUCLEOTIDE SEQUENCE [LARGE SCALE GENOMIC DNA]</scope>
    <source>
        <strain evidence="7">IAP13</strain>
    </source>
</reference>
<sequence>MRLKLSSAPYLYGCRIRFYIAIKCVFFSCLLLASWYTKSASEESIDAGVLLEEMRTLEKLGVWVFKEVSQELVPECRNNERFLLIIDSVLFVGRHSLADRVLHFDDGDDLGLNFDLGLNTGIETDIEARVEDYLVLCLISMLETSMQKETFVNNPNDISAKYFQLAGEISSCECALLEVNTDNIFVDIASGKGLCNYAAVGKFTINGDGEIECNIKNITYNDENNKEELQAQKVVEFDAEIDCISGTRISEEDKSESKAQYKCDMCNKTLSNSYSLRRHMRLHDSSSAYNCSLCSKFYFSTVGLKVHREKCHLIFSEYVCETCNEILTTYNNYRKHKVTHARELMPVCYYCNELFSTISNLNKHYKVCKEKYCSDNGKYAVVGKLSFKDDKMGCNIKNIICNNRESKSKSQTKKNGGFDTKTDPILGASINKKNKVKADQPRKCDVCGKILCHAQSLINHMKTHNRSDAYKCPLCCNNYVAKSTLKRHLEKSHAIFTDYVCDRCQETFTVHKDYRKHRSIHLREDIHACSLCNMIFSTKNNVSIHYKTCKVRHAKKNATLTMGNGSQISPMSGGCL</sequence>
<keyword evidence="3 5" id="KW-0863">Zinc-finger</keyword>
<evidence type="ECO:0000256" key="5">
    <source>
        <dbReference type="PROSITE-ProRule" id="PRU00042"/>
    </source>
</evidence>
<dbReference type="FunFam" id="3.30.160.60:FF:000446">
    <property type="entry name" value="Zinc finger protein"/>
    <property type="match status" value="1"/>
</dbReference>
<dbReference type="InterPro" id="IPR036236">
    <property type="entry name" value="Znf_C2H2_sf"/>
</dbReference>
<gene>
    <name evidence="7" type="ORF">QS748_06220</name>
</gene>
<dbReference type="Gene3D" id="3.30.160.60">
    <property type="entry name" value="Classic Zinc Finger"/>
    <property type="match status" value="4"/>
</dbReference>
<name>A0AA90NQP9_9GAMM</name>
<feature type="domain" description="C2H2-type" evidence="6">
    <location>
        <begin position="527"/>
        <end position="558"/>
    </location>
</feature>
<keyword evidence="8" id="KW-1185">Reference proteome</keyword>
<dbReference type="PANTHER" id="PTHR24379">
    <property type="entry name" value="KRAB AND ZINC FINGER DOMAIN-CONTAINING"/>
    <property type="match status" value="1"/>
</dbReference>
<organism evidence="7 8">
    <name type="scientific">Candidatus Endonucleibacter bathymodioli</name>
    <dbReference type="NCBI Taxonomy" id="539814"/>
    <lineage>
        <taxon>Bacteria</taxon>
        <taxon>Pseudomonadati</taxon>
        <taxon>Pseudomonadota</taxon>
        <taxon>Gammaproteobacteria</taxon>
        <taxon>Oceanospirillales</taxon>
        <taxon>Endozoicomonadaceae</taxon>
        <taxon>Candidatus Endonucleibacter</taxon>
    </lineage>
</organism>
<protein>
    <submittedName>
        <fullName evidence="7">C2H2-type zinc finger protein</fullName>
    </submittedName>
</protein>
<feature type="domain" description="C2H2-type" evidence="6">
    <location>
        <begin position="470"/>
        <end position="494"/>
    </location>
</feature>
<feature type="domain" description="C2H2-type" evidence="6">
    <location>
        <begin position="442"/>
        <end position="469"/>
    </location>
</feature>
<evidence type="ECO:0000259" key="6">
    <source>
        <dbReference type="PROSITE" id="PS50157"/>
    </source>
</evidence>
<dbReference type="PROSITE" id="PS00028">
    <property type="entry name" value="ZINC_FINGER_C2H2_1"/>
    <property type="match status" value="4"/>
</dbReference>